<dbReference type="InterPro" id="IPR000801">
    <property type="entry name" value="Esterase-like"/>
</dbReference>
<dbReference type="KEGG" id="cmd:B841_01820"/>
<dbReference type="RefSeq" id="WP_020933782.1">
    <property type="nucleotide sequence ID" value="NC_021915.1"/>
</dbReference>
<dbReference type="PANTHER" id="PTHR48098">
    <property type="entry name" value="ENTEROCHELIN ESTERASE-RELATED"/>
    <property type="match status" value="1"/>
</dbReference>
<gene>
    <name evidence="2" type="ORF">B841_01820</name>
</gene>
<reference evidence="2 3" key="1">
    <citation type="submission" date="2012-11" db="EMBL/GenBank/DDBJ databases">
        <title>The complete genome sequence of Corynebacterium maris Coryn-1 (=DSM 45190).</title>
        <authorList>
            <person name="Schaffert L."/>
            <person name="Albersmeier A."/>
            <person name="Kalinowski J."/>
            <person name="Ruckert C."/>
        </authorList>
    </citation>
    <scope>NUCLEOTIDE SEQUENCE [LARGE SCALE GENOMIC DNA]</scope>
    <source>
        <strain evidence="3">Coryn-1</strain>
    </source>
</reference>
<feature type="chain" id="PRO_5004532121" evidence="1">
    <location>
        <begin position="28"/>
        <end position="375"/>
    </location>
</feature>
<dbReference type="HOGENOM" id="CLU_026624_0_2_11"/>
<dbReference type="Proteomes" id="UP000015388">
    <property type="component" value="Chromosome"/>
</dbReference>
<dbReference type="AlphaFoldDB" id="S5SS35"/>
<dbReference type="PATRIC" id="fig|1224163.3.peg.367"/>
<keyword evidence="1" id="KW-0732">Signal</keyword>
<protein>
    <submittedName>
        <fullName evidence="2">Trehalose corynomycolyl transferase A</fullName>
    </submittedName>
</protein>
<dbReference type="eggNOG" id="COG0627">
    <property type="taxonomic scope" value="Bacteria"/>
</dbReference>
<dbReference type="PANTHER" id="PTHR48098:SF1">
    <property type="entry name" value="DIACYLGLYCEROL ACYLTRANSFERASE_MYCOLYLTRANSFERASE AG85A"/>
    <property type="match status" value="1"/>
</dbReference>
<dbReference type="InterPro" id="IPR029058">
    <property type="entry name" value="AB_hydrolase_fold"/>
</dbReference>
<evidence type="ECO:0000256" key="1">
    <source>
        <dbReference type="SAM" id="SignalP"/>
    </source>
</evidence>
<keyword evidence="2" id="KW-0808">Transferase</keyword>
<dbReference type="InterPro" id="IPR050583">
    <property type="entry name" value="Mycobacterial_A85_antigen"/>
</dbReference>
<dbReference type="STRING" id="1224163.B841_01820"/>
<evidence type="ECO:0000313" key="2">
    <source>
        <dbReference type="EMBL" id="AGS33847.1"/>
    </source>
</evidence>
<keyword evidence="3" id="KW-1185">Reference proteome</keyword>
<evidence type="ECO:0000313" key="3">
    <source>
        <dbReference type="Proteomes" id="UP000015388"/>
    </source>
</evidence>
<name>S5SS35_9CORY</name>
<proteinExistence type="predicted"/>
<organism evidence="2 3">
    <name type="scientific">Corynebacterium maris DSM 45190</name>
    <dbReference type="NCBI Taxonomy" id="1224163"/>
    <lineage>
        <taxon>Bacteria</taxon>
        <taxon>Bacillati</taxon>
        <taxon>Actinomycetota</taxon>
        <taxon>Actinomycetes</taxon>
        <taxon>Mycobacteriales</taxon>
        <taxon>Corynebacteriaceae</taxon>
        <taxon>Corynebacterium</taxon>
    </lineage>
</organism>
<dbReference type="GO" id="GO:0016747">
    <property type="term" value="F:acyltransferase activity, transferring groups other than amino-acyl groups"/>
    <property type="evidence" value="ECO:0007669"/>
    <property type="project" value="TreeGrafter"/>
</dbReference>
<accession>S5SS35</accession>
<dbReference type="OrthoDB" id="4510758at2"/>
<dbReference type="SUPFAM" id="SSF53474">
    <property type="entry name" value="alpha/beta-Hydrolases"/>
    <property type="match status" value="1"/>
</dbReference>
<feature type="signal peptide" evidence="1">
    <location>
        <begin position="1"/>
        <end position="27"/>
    </location>
</feature>
<sequence>MKFLRALAVPAAALALTFGAVTPVAGADTPSDVVEDATTGTATPADPTEMANGQAWGKIAAADDRVDTYEVYSTSMERQIPVAVIPATDEADEPVPGAPTIYLLNGAGGAEQDNDWLTLNKSTDGHEGTIEFYSGKGVNVVIPMAGAFSYYLDWVDTPKGNYLNGPQMWETFLTKELPGPIEAELKASNDRGIIGFSMSASSALLMAENNPGYYDAVGAFSGCYAMADPVAHMAHGLTVERGGGTMDQMVGPAGSPASIKNDALLNAGKLADTGTEIYVSNSSGLAGETDMAGYYTERGADLATALANSAVLQVEGGVIEAFTNKCTHDLKAKLDAHGVPANFNFRNVGTHSWPTWRDDISASWPTFENAFFSAE</sequence>
<dbReference type="Gene3D" id="3.40.50.1820">
    <property type="entry name" value="alpha/beta hydrolase"/>
    <property type="match status" value="1"/>
</dbReference>
<dbReference type="Pfam" id="PF00756">
    <property type="entry name" value="Esterase"/>
    <property type="match status" value="1"/>
</dbReference>
<dbReference type="EMBL" id="CP003924">
    <property type="protein sequence ID" value="AGS33847.1"/>
    <property type="molecule type" value="Genomic_DNA"/>
</dbReference>